<comment type="caution">
    <text evidence="2">The sequence shown here is derived from an EMBL/GenBank/DDBJ whole genome shotgun (WGS) entry which is preliminary data.</text>
</comment>
<protein>
    <recommendedName>
        <fullName evidence="1">PPC domain-containing protein</fullName>
    </recommendedName>
</protein>
<evidence type="ECO:0000313" key="3">
    <source>
        <dbReference type="Proteomes" id="UP000294886"/>
    </source>
</evidence>
<dbReference type="AlphaFoldDB" id="A0A117KWC5"/>
<dbReference type="EMBL" id="SLWU01000017">
    <property type="protein sequence ID" value="TCO61828.1"/>
    <property type="molecule type" value="Genomic_DNA"/>
</dbReference>
<dbReference type="InterPro" id="IPR005175">
    <property type="entry name" value="PPC_dom"/>
</dbReference>
<dbReference type="Pfam" id="PF03479">
    <property type="entry name" value="PCC"/>
    <property type="match status" value="1"/>
</dbReference>
<dbReference type="PROSITE" id="PS51742">
    <property type="entry name" value="PPC"/>
    <property type="match status" value="1"/>
</dbReference>
<dbReference type="PANTHER" id="PTHR34988:SF1">
    <property type="entry name" value="DNA-BINDING PROTEIN"/>
    <property type="match status" value="1"/>
</dbReference>
<dbReference type="InterPro" id="IPR025707">
    <property type="entry name" value="DNA_bp_PD1"/>
</dbReference>
<proteinExistence type="predicted"/>
<dbReference type="CDD" id="cd11378">
    <property type="entry name" value="DUF296"/>
    <property type="match status" value="1"/>
</dbReference>
<feature type="domain" description="PPC" evidence="1">
    <location>
        <begin position="8"/>
        <end position="144"/>
    </location>
</feature>
<evidence type="ECO:0000259" key="1">
    <source>
        <dbReference type="PROSITE" id="PS51742"/>
    </source>
</evidence>
<organism evidence="2 3">
    <name type="scientific">Caldanaerobacter subterraneus</name>
    <dbReference type="NCBI Taxonomy" id="911092"/>
    <lineage>
        <taxon>Bacteria</taxon>
        <taxon>Bacillati</taxon>
        <taxon>Bacillota</taxon>
        <taxon>Clostridia</taxon>
        <taxon>Thermoanaerobacterales</taxon>
        <taxon>Thermoanaerobacteraceae</taxon>
        <taxon>Caldanaerobacter</taxon>
    </lineage>
</organism>
<dbReference type="Proteomes" id="UP000294886">
    <property type="component" value="Unassembled WGS sequence"/>
</dbReference>
<dbReference type="Gene3D" id="3.30.1330.80">
    <property type="entry name" value="Hypothetical protein, similar to alpha- acetolactate decarboxylase, domain 2"/>
    <property type="match status" value="1"/>
</dbReference>
<evidence type="ECO:0000313" key="2">
    <source>
        <dbReference type="EMBL" id="TCO61828.1"/>
    </source>
</evidence>
<gene>
    <name evidence="2" type="ORF">EV203_11723</name>
</gene>
<dbReference type="SUPFAM" id="SSF117856">
    <property type="entry name" value="AF0104/ALDC/Ptd012-like"/>
    <property type="match status" value="1"/>
</dbReference>
<dbReference type="PANTHER" id="PTHR34988">
    <property type="entry name" value="PROTEIN, PUTATIVE-RELATED"/>
    <property type="match status" value="1"/>
</dbReference>
<name>A0A117KWC5_9THEO</name>
<reference evidence="2 3" key="1">
    <citation type="submission" date="2019-03" db="EMBL/GenBank/DDBJ databases">
        <title>Genomic Encyclopedia of Type Strains, Phase IV (KMG-IV): sequencing the most valuable type-strain genomes for metagenomic binning, comparative biology and taxonomic classification.</title>
        <authorList>
            <person name="Goeker M."/>
        </authorList>
    </citation>
    <scope>NUCLEOTIDE SEQUENCE [LARGE SCALE GENOMIC DNA]</scope>
    <source>
        <strain evidence="2 3">DSM 13054</strain>
    </source>
</reference>
<dbReference type="PIRSF" id="PIRSF016702">
    <property type="entry name" value="DNA_bp_PD1"/>
    <property type="match status" value="1"/>
</dbReference>
<accession>A0A117KWC5</accession>
<sequence>MFMGYKNVSVERRFIGRFPHGSDLLQEINKLITQENILSGEIRIIGAVSKAVFGYYNSESKNYIYISKDEHMEILNCIGNISVKDGKPFAHVHITLADKHGNAYGGHLMEGTIIFAAEFVITDYGDNKLERVYDETTGLQLWNI</sequence>